<keyword evidence="11" id="KW-1185">Reference proteome</keyword>
<reference evidence="9" key="1">
    <citation type="submission" date="2017-05" db="EMBL/GenBank/DDBJ databases">
        <title>Polyphasic characterization of four soil-derived phenanthrene-degrading Acidovorax strains and proposal of Acidovorax phenanthrenivorans sp. nov.</title>
        <authorList>
            <person name="Singleton D.R."/>
            <person name="Lee J."/>
            <person name="Dickey A.N."/>
            <person name="Stroud A."/>
            <person name="Scholl E.H."/>
            <person name="Wright F.A."/>
            <person name="Aitken M.D."/>
        </authorList>
    </citation>
    <scope>NUCLEOTIDE SEQUENCE [LARGE SCALE GENOMIC DNA]</scope>
    <source>
        <strain evidence="9">P4</strain>
        <plasmid evidence="9">pACP4.4</plasmid>
    </source>
</reference>
<dbReference type="KEGG" id="acip:CBP36_21530"/>
<dbReference type="EMBL" id="CP021370">
    <property type="protein sequence ID" value="ART61550.1"/>
    <property type="molecule type" value="Genomic_DNA"/>
</dbReference>
<dbReference type="SUPFAM" id="SSF56024">
    <property type="entry name" value="Phospholipase D/nuclease"/>
    <property type="match status" value="1"/>
</dbReference>
<dbReference type="CDD" id="cd09170">
    <property type="entry name" value="PLDc_Nuc"/>
    <property type="match status" value="1"/>
</dbReference>
<dbReference type="InterPro" id="IPR025202">
    <property type="entry name" value="PLD-like_dom"/>
</dbReference>
<dbReference type="InterPro" id="IPR001736">
    <property type="entry name" value="PLipase_D/transphosphatidylase"/>
</dbReference>
<keyword evidence="6" id="KW-0443">Lipid metabolism</keyword>
<evidence type="ECO:0000256" key="4">
    <source>
        <dbReference type="ARBA" id="ARBA00022801"/>
    </source>
</evidence>
<dbReference type="Pfam" id="PF13091">
    <property type="entry name" value="PLDc_2"/>
    <property type="match status" value="1"/>
</dbReference>
<evidence type="ECO:0000313" key="9">
    <source>
        <dbReference type="EMBL" id="ART61550.1"/>
    </source>
</evidence>
<feature type="signal peptide" evidence="7">
    <location>
        <begin position="1"/>
        <end position="24"/>
    </location>
</feature>
<accession>A0A240UKK1</accession>
<evidence type="ECO:0000313" key="11">
    <source>
        <dbReference type="Proteomes" id="UP000194440"/>
    </source>
</evidence>
<sequence length="205" mass="21905">MKPPRFLPVILAGLALSWAGSASAYKPGVLRELADAIETAAPVSVPAAGSIEVGFSPKGGAEALVLRVIDSAKTDIKALSYSFTSPRVVAALLRAAKRGVAVSLVADYKNNVTDDRSGKGRAALSALAEAGCDVRVISAYPIHHDKVLIVDRQTVELGSFNYSDAAARVNSENVLVNWNNPALAKAYLAHFDRNWRQSEPFRARY</sequence>
<evidence type="ECO:0000256" key="7">
    <source>
        <dbReference type="SAM" id="SignalP"/>
    </source>
</evidence>
<dbReference type="PANTHER" id="PTHR43856">
    <property type="entry name" value="CARDIOLIPIN HYDROLASE"/>
    <property type="match status" value="1"/>
</dbReference>
<evidence type="ECO:0000256" key="5">
    <source>
        <dbReference type="ARBA" id="ARBA00022963"/>
    </source>
</evidence>
<dbReference type="InterPro" id="IPR051406">
    <property type="entry name" value="PLD_domain"/>
</dbReference>
<dbReference type="PROSITE" id="PS50035">
    <property type="entry name" value="PLD"/>
    <property type="match status" value="1"/>
</dbReference>
<dbReference type="GO" id="GO:0004630">
    <property type="term" value="F:phospholipase D activity"/>
    <property type="evidence" value="ECO:0007669"/>
    <property type="project" value="UniProtKB-EC"/>
</dbReference>
<keyword evidence="4" id="KW-0378">Hydrolase</keyword>
<proteinExistence type="inferred from homology"/>
<keyword evidence="5" id="KW-0442">Lipid degradation</keyword>
<dbReference type="OrthoDB" id="5294698at2"/>
<keyword evidence="9" id="KW-0614">Plasmid</keyword>
<evidence type="ECO:0000259" key="8">
    <source>
        <dbReference type="PROSITE" id="PS50035"/>
    </source>
</evidence>
<keyword evidence="7" id="KW-0732">Signal</keyword>
<evidence type="ECO:0000256" key="3">
    <source>
        <dbReference type="ARBA" id="ARBA00012027"/>
    </source>
</evidence>
<gene>
    <name evidence="9" type="ORF">CBP36_21530</name>
    <name evidence="10" type="ORF">CBP36_21980</name>
</gene>
<protein>
    <recommendedName>
        <fullName evidence="3">phospholipase D</fullName>
        <ecNumber evidence="3">3.1.4.4</ecNumber>
    </recommendedName>
</protein>
<evidence type="ECO:0000313" key="10">
    <source>
        <dbReference type="EMBL" id="ART61627.1"/>
    </source>
</evidence>
<name>A0A240UKK1_9BURK</name>
<geneLocation type="plasmid" evidence="9 11">
    <name>pACP4.4</name>
</geneLocation>
<dbReference type="KEGG" id="acip:CBP36_21980"/>
<comment type="similarity">
    <text evidence="2">Belongs to the phospholipase D family.</text>
</comment>
<evidence type="ECO:0000256" key="1">
    <source>
        <dbReference type="ARBA" id="ARBA00000798"/>
    </source>
</evidence>
<organism evidence="9 11">
    <name type="scientific">Acidovorax carolinensis</name>
    <dbReference type="NCBI Taxonomy" id="553814"/>
    <lineage>
        <taxon>Bacteria</taxon>
        <taxon>Pseudomonadati</taxon>
        <taxon>Pseudomonadota</taxon>
        <taxon>Betaproteobacteria</taxon>
        <taxon>Burkholderiales</taxon>
        <taxon>Comamonadaceae</taxon>
        <taxon>Acidovorax</taxon>
    </lineage>
</organism>
<dbReference type="PANTHER" id="PTHR43856:SF1">
    <property type="entry name" value="MITOCHONDRIAL CARDIOLIPIN HYDROLASE"/>
    <property type="match status" value="1"/>
</dbReference>
<dbReference type="GeneID" id="61391675"/>
<dbReference type="Gene3D" id="3.30.870.10">
    <property type="entry name" value="Endonuclease Chain A"/>
    <property type="match status" value="1"/>
</dbReference>
<dbReference type="EMBL" id="CP021370">
    <property type="protein sequence ID" value="ART61627.1"/>
    <property type="molecule type" value="Genomic_DNA"/>
</dbReference>
<evidence type="ECO:0000256" key="2">
    <source>
        <dbReference type="ARBA" id="ARBA00008664"/>
    </source>
</evidence>
<feature type="chain" id="PRO_5011404913" description="phospholipase D" evidence="7">
    <location>
        <begin position="25"/>
        <end position="205"/>
    </location>
</feature>
<dbReference type="RefSeq" id="WP_009242155.1">
    <property type="nucleotide sequence ID" value="NZ_CP021365.1"/>
</dbReference>
<dbReference type="GO" id="GO:0006793">
    <property type="term" value="P:phosphorus metabolic process"/>
    <property type="evidence" value="ECO:0007669"/>
    <property type="project" value="UniProtKB-ARBA"/>
</dbReference>
<evidence type="ECO:0000256" key="6">
    <source>
        <dbReference type="ARBA" id="ARBA00023098"/>
    </source>
</evidence>
<dbReference type="KEGG" id="acis:CBP35_21310"/>
<dbReference type="GO" id="GO:0016891">
    <property type="term" value="F:RNA endonuclease activity producing 5'-phosphomonoesters, hydrolytic mechanism"/>
    <property type="evidence" value="ECO:0007669"/>
    <property type="project" value="TreeGrafter"/>
</dbReference>
<dbReference type="Proteomes" id="UP000194440">
    <property type="component" value="Plasmid pACP4.4"/>
</dbReference>
<dbReference type="SMART" id="SM00155">
    <property type="entry name" value="PLDc"/>
    <property type="match status" value="1"/>
</dbReference>
<dbReference type="EC" id="3.1.4.4" evidence="3"/>
<dbReference type="GO" id="GO:0016042">
    <property type="term" value="P:lipid catabolic process"/>
    <property type="evidence" value="ECO:0007669"/>
    <property type="project" value="UniProtKB-KW"/>
</dbReference>
<dbReference type="AlphaFoldDB" id="A0A240UKK1"/>
<feature type="domain" description="PLD phosphodiesterase" evidence="8">
    <location>
        <begin position="139"/>
        <end position="166"/>
    </location>
</feature>
<comment type="catalytic activity">
    <reaction evidence="1">
        <text>a 1,2-diacyl-sn-glycero-3-phosphocholine + H2O = a 1,2-diacyl-sn-glycero-3-phosphate + choline + H(+)</text>
        <dbReference type="Rhea" id="RHEA:14445"/>
        <dbReference type="ChEBI" id="CHEBI:15354"/>
        <dbReference type="ChEBI" id="CHEBI:15377"/>
        <dbReference type="ChEBI" id="CHEBI:15378"/>
        <dbReference type="ChEBI" id="CHEBI:57643"/>
        <dbReference type="ChEBI" id="CHEBI:58608"/>
        <dbReference type="EC" id="3.1.4.4"/>
    </reaction>
</comment>